<accession>A0A7H0VFE0</accession>
<reference evidence="1 2" key="1">
    <citation type="submission" date="2020-08" db="EMBL/GenBank/DDBJ databases">
        <title>Croceimicrobium hydrocarbonivorans gen. nov., sp. nov., a novel marine bacterium isolated from a bacterial consortium that degrades polyethylene terephthalate.</title>
        <authorList>
            <person name="Liu R."/>
        </authorList>
    </citation>
    <scope>NUCLEOTIDE SEQUENCE [LARGE SCALE GENOMIC DNA]</scope>
    <source>
        <strain evidence="1 2">A20-9</strain>
    </source>
</reference>
<keyword evidence="2" id="KW-1185">Reference proteome</keyword>
<evidence type="ECO:0000313" key="1">
    <source>
        <dbReference type="EMBL" id="QNR24438.1"/>
    </source>
</evidence>
<dbReference type="Proteomes" id="UP000516305">
    <property type="component" value="Chromosome"/>
</dbReference>
<dbReference type="KEGG" id="chyd:H4K34_00945"/>
<protein>
    <submittedName>
        <fullName evidence="1">Uncharacterized protein</fullName>
    </submittedName>
</protein>
<evidence type="ECO:0000313" key="2">
    <source>
        <dbReference type="Proteomes" id="UP000516305"/>
    </source>
</evidence>
<proteinExistence type="predicted"/>
<dbReference type="AlphaFoldDB" id="A0A7H0VFE0"/>
<organism evidence="1 2">
    <name type="scientific">Croceimicrobium hydrocarbonivorans</name>
    <dbReference type="NCBI Taxonomy" id="2761580"/>
    <lineage>
        <taxon>Bacteria</taxon>
        <taxon>Pseudomonadati</taxon>
        <taxon>Bacteroidota</taxon>
        <taxon>Flavobacteriia</taxon>
        <taxon>Flavobacteriales</taxon>
        <taxon>Owenweeksiaceae</taxon>
        <taxon>Croceimicrobium</taxon>
    </lineage>
</organism>
<name>A0A7H0VFE0_9FLAO</name>
<dbReference type="RefSeq" id="WP_210758965.1">
    <property type="nucleotide sequence ID" value="NZ_CP060139.1"/>
</dbReference>
<dbReference type="EMBL" id="CP060139">
    <property type="protein sequence ID" value="QNR24438.1"/>
    <property type="molecule type" value="Genomic_DNA"/>
</dbReference>
<sequence>MDKTTTLRNDHQVNARPDRQTIKNILNFSKAYRYEKLENGLDFEMIQN</sequence>
<gene>
    <name evidence="1" type="ORF">H4K34_00945</name>
</gene>